<accession>A0A9W6GYX1</accession>
<dbReference type="FunFam" id="1.10.10.10:FF:000001">
    <property type="entry name" value="LysR family transcriptional regulator"/>
    <property type="match status" value="1"/>
</dbReference>
<dbReference type="InterPro" id="IPR000847">
    <property type="entry name" value="LysR_HTH_N"/>
</dbReference>
<evidence type="ECO:0000256" key="5">
    <source>
        <dbReference type="SAM" id="MobiDB-lite"/>
    </source>
</evidence>
<dbReference type="PANTHER" id="PTHR30579:SF8">
    <property type="entry name" value="HTH-TYPE TRANSCRIPTIONAL REGULATOR HDFR"/>
    <property type="match status" value="1"/>
</dbReference>
<dbReference type="SUPFAM" id="SSF53850">
    <property type="entry name" value="Periplasmic binding protein-like II"/>
    <property type="match status" value="1"/>
</dbReference>
<sequence length="303" mass="33277">MDINLARTFLAVAESGSFIAAAERLHLTQTAVSARIRTLEMELDRVLFIRNKAGARLTPAGERFKRYAETLVQIWERARQHVSLPADKADKITLGGELSVWHPLLADWLIWMRLECPDIAVRAEVDAATRLVERVEEGTLDLAVVYSPPQRSGLVCELLMEEKLVQVTSSPDGSVDPTSYIFVDWGNAFQANHQAAIPELSSPATSISLGPLALTFLLSVGGSGYFRIGTAQPFVDDGRLHRVRGAPEFSYSTHAVYAAGRADETLARVREGLRLAASGREKPGLSTVVESRKRLSKRSTAPR</sequence>
<evidence type="ECO:0000256" key="1">
    <source>
        <dbReference type="ARBA" id="ARBA00009437"/>
    </source>
</evidence>
<comment type="caution">
    <text evidence="7">The sequence shown here is derived from an EMBL/GenBank/DDBJ whole genome shotgun (WGS) entry which is preliminary data.</text>
</comment>
<reference evidence="7" key="1">
    <citation type="journal article" date="2023" name="Int. J. Syst. Evol. Microbiol.">
        <title>Methylocystis iwaonis sp. nov., a type II methane-oxidizing bacterium from surface soil of a rice paddy field in Japan, and emended description of the genus Methylocystis (ex Whittenbury et al. 1970) Bowman et al. 1993.</title>
        <authorList>
            <person name="Kaise H."/>
            <person name="Sawadogo J.B."/>
            <person name="Alam M.S."/>
            <person name="Ueno C."/>
            <person name="Dianou D."/>
            <person name="Shinjo R."/>
            <person name="Asakawa S."/>
        </authorList>
    </citation>
    <scope>NUCLEOTIDE SEQUENCE</scope>
    <source>
        <strain evidence="7">LMG27198</strain>
    </source>
</reference>
<dbReference type="InterPro" id="IPR036388">
    <property type="entry name" value="WH-like_DNA-bd_sf"/>
</dbReference>
<dbReference type="PRINTS" id="PR00039">
    <property type="entry name" value="HTHLYSR"/>
</dbReference>
<protein>
    <submittedName>
        <fullName evidence="7">Transcriptional regulator</fullName>
    </submittedName>
</protein>
<keyword evidence="3" id="KW-0238">DNA-binding</keyword>
<dbReference type="EMBL" id="BSEC01000004">
    <property type="protein sequence ID" value="GLI95653.1"/>
    <property type="molecule type" value="Genomic_DNA"/>
</dbReference>
<comment type="similarity">
    <text evidence="1">Belongs to the LysR transcriptional regulatory family.</text>
</comment>
<feature type="region of interest" description="Disordered" evidence="5">
    <location>
        <begin position="280"/>
        <end position="303"/>
    </location>
</feature>
<name>A0A9W6GYX1_9HYPH</name>
<evidence type="ECO:0000256" key="3">
    <source>
        <dbReference type="ARBA" id="ARBA00023125"/>
    </source>
</evidence>
<evidence type="ECO:0000256" key="4">
    <source>
        <dbReference type="ARBA" id="ARBA00023163"/>
    </source>
</evidence>
<dbReference type="InterPro" id="IPR005119">
    <property type="entry name" value="LysR_subst-bd"/>
</dbReference>
<organism evidence="7 8">
    <name type="scientific">Methylocystis echinoides</name>
    <dbReference type="NCBI Taxonomy" id="29468"/>
    <lineage>
        <taxon>Bacteria</taxon>
        <taxon>Pseudomonadati</taxon>
        <taxon>Pseudomonadota</taxon>
        <taxon>Alphaproteobacteria</taxon>
        <taxon>Hyphomicrobiales</taxon>
        <taxon>Methylocystaceae</taxon>
        <taxon>Methylocystis</taxon>
    </lineage>
</organism>
<evidence type="ECO:0000313" key="7">
    <source>
        <dbReference type="EMBL" id="GLI95653.1"/>
    </source>
</evidence>
<dbReference type="Pfam" id="PF00126">
    <property type="entry name" value="HTH_1"/>
    <property type="match status" value="1"/>
</dbReference>
<dbReference type="GO" id="GO:0003700">
    <property type="term" value="F:DNA-binding transcription factor activity"/>
    <property type="evidence" value="ECO:0007669"/>
    <property type="project" value="InterPro"/>
</dbReference>
<dbReference type="Pfam" id="PF03466">
    <property type="entry name" value="LysR_substrate"/>
    <property type="match status" value="1"/>
</dbReference>
<dbReference type="Gene3D" id="3.40.190.10">
    <property type="entry name" value="Periplasmic binding protein-like II"/>
    <property type="match status" value="1"/>
</dbReference>
<dbReference type="PANTHER" id="PTHR30579">
    <property type="entry name" value="TRANSCRIPTIONAL REGULATOR"/>
    <property type="match status" value="1"/>
</dbReference>
<dbReference type="PROSITE" id="PS50931">
    <property type="entry name" value="HTH_LYSR"/>
    <property type="match status" value="1"/>
</dbReference>
<dbReference type="InterPro" id="IPR050176">
    <property type="entry name" value="LTTR"/>
</dbReference>
<keyword evidence="2" id="KW-0805">Transcription regulation</keyword>
<dbReference type="AlphaFoldDB" id="A0A9W6GYX1"/>
<dbReference type="Proteomes" id="UP001144323">
    <property type="component" value="Unassembled WGS sequence"/>
</dbReference>
<dbReference type="InterPro" id="IPR036390">
    <property type="entry name" value="WH_DNA-bd_sf"/>
</dbReference>
<feature type="domain" description="HTH lysR-type" evidence="6">
    <location>
        <begin position="1"/>
        <end position="58"/>
    </location>
</feature>
<keyword evidence="8" id="KW-1185">Reference proteome</keyword>
<evidence type="ECO:0000259" key="6">
    <source>
        <dbReference type="PROSITE" id="PS50931"/>
    </source>
</evidence>
<dbReference type="GO" id="GO:0003677">
    <property type="term" value="F:DNA binding"/>
    <property type="evidence" value="ECO:0007669"/>
    <property type="project" value="UniProtKB-KW"/>
</dbReference>
<evidence type="ECO:0000256" key="2">
    <source>
        <dbReference type="ARBA" id="ARBA00023015"/>
    </source>
</evidence>
<keyword evidence="4" id="KW-0804">Transcription</keyword>
<evidence type="ECO:0000313" key="8">
    <source>
        <dbReference type="Proteomes" id="UP001144323"/>
    </source>
</evidence>
<dbReference type="SUPFAM" id="SSF46785">
    <property type="entry name" value="Winged helix' DNA-binding domain"/>
    <property type="match status" value="1"/>
</dbReference>
<proteinExistence type="inferred from homology"/>
<dbReference type="Gene3D" id="1.10.10.10">
    <property type="entry name" value="Winged helix-like DNA-binding domain superfamily/Winged helix DNA-binding domain"/>
    <property type="match status" value="1"/>
</dbReference>
<dbReference type="RefSeq" id="WP_281806537.1">
    <property type="nucleotide sequence ID" value="NZ_BSEC01000004.1"/>
</dbReference>
<gene>
    <name evidence="7" type="ORF">LMG27198_46450</name>
</gene>